<reference evidence="1 2" key="1">
    <citation type="submission" date="2016-10" db="EMBL/GenBank/DDBJ databases">
        <authorList>
            <person name="de Groot N.N."/>
        </authorList>
    </citation>
    <scope>NUCLEOTIDE SEQUENCE [LARGE SCALE GENOMIC DNA]</scope>
    <source>
        <strain evidence="1 2">CGMCC 1.10457</strain>
    </source>
</reference>
<dbReference type="OrthoDB" id="301436at2157"/>
<sequence>MTRDFTYRTYARMLDAAVDAGYEFLTVREYLERETLPPRFLLLRHDVDRKPANALDFSRIEAERDVAATYYFRTVDRTLDPRVIGRVETLGHEIGYHYEDLDRANGDPAEAHRSFATNLAQLREYATVDTACMHGNPLTTFDNREMWGEDPDFDRYDLLGEAYLSVDFADVTYFSDAGRTWRDCPLKGDDHVVGQRFKTVQADRTADLVDLFRKRRVSRACLHAHPNRWADSYSEFVAERTRDAAVNAAKRGLQLLP</sequence>
<evidence type="ECO:0000313" key="1">
    <source>
        <dbReference type="EMBL" id="SFS10690.1"/>
    </source>
</evidence>
<dbReference type="Proteomes" id="UP000199062">
    <property type="component" value="Unassembled WGS sequence"/>
</dbReference>
<accession>A0A1I6M4T2</accession>
<organism evidence="1 2">
    <name type="scientific">Halomicrobium zhouii</name>
    <dbReference type="NCBI Taxonomy" id="767519"/>
    <lineage>
        <taxon>Archaea</taxon>
        <taxon>Methanobacteriati</taxon>
        <taxon>Methanobacteriota</taxon>
        <taxon>Stenosarchaea group</taxon>
        <taxon>Halobacteria</taxon>
        <taxon>Halobacteriales</taxon>
        <taxon>Haloarculaceae</taxon>
        <taxon>Halomicrobium</taxon>
    </lineage>
</organism>
<dbReference type="RefSeq" id="WP_089818626.1">
    <property type="nucleotide sequence ID" value="NZ_FOZK01000004.1"/>
</dbReference>
<dbReference type="STRING" id="767519.SAMN05216559_3784"/>
<dbReference type="EMBL" id="FOZK01000004">
    <property type="protein sequence ID" value="SFS10690.1"/>
    <property type="molecule type" value="Genomic_DNA"/>
</dbReference>
<protein>
    <recommendedName>
        <fullName evidence="3">Polysaccharide deacetylase</fullName>
    </recommendedName>
</protein>
<evidence type="ECO:0000313" key="2">
    <source>
        <dbReference type="Proteomes" id="UP000199062"/>
    </source>
</evidence>
<name>A0A1I6M4T2_9EURY</name>
<dbReference type="AlphaFoldDB" id="A0A1I6M4T2"/>
<keyword evidence="2" id="KW-1185">Reference proteome</keyword>
<gene>
    <name evidence="1" type="ORF">SAMN05216559_3784</name>
</gene>
<evidence type="ECO:0008006" key="3">
    <source>
        <dbReference type="Google" id="ProtNLM"/>
    </source>
</evidence>
<proteinExistence type="predicted"/>